<evidence type="ECO:0000313" key="3">
    <source>
        <dbReference type="Proteomes" id="UP001152607"/>
    </source>
</evidence>
<proteinExistence type="predicted"/>
<dbReference type="InterPro" id="IPR041078">
    <property type="entry name" value="Plavaka"/>
</dbReference>
<dbReference type="EMBL" id="CAOQHR010000001">
    <property type="protein sequence ID" value="CAI6270625.1"/>
    <property type="molecule type" value="Genomic_DNA"/>
</dbReference>
<dbReference type="Proteomes" id="UP001152607">
    <property type="component" value="Unassembled WGS sequence"/>
</dbReference>
<evidence type="ECO:0000313" key="2">
    <source>
        <dbReference type="EMBL" id="CAI6270625.1"/>
    </source>
</evidence>
<keyword evidence="3" id="KW-1185">Reference proteome</keyword>
<gene>
    <name evidence="2" type="ORF">PDIGIT_LOCUS1709</name>
</gene>
<dbReference type="Pfam" id="PF18759">
    <property type="entry name" value="Plavaka"/>
    <property type="match status" value="1"/>
</dbReference>
<dbReference type="AlphaFoldDB" id="A0A9W4U2D7"/>
<sequence length="714" mass="81529">MNSSGGLGCVCGRELKSLAGLTMHMGRCVRARQHRIRTRRDCQEAVRRLRAGENTMREPRWTPEAGFRDRDRAPTSDSSSESTDDEDQNEWGFAVPVASALDEEEPQHPLEPASRYSNGGTERGSSRGSTTIVTRRVTFEQVTGRKAGTAIPGPASGRETRSDNMYYPFVDEANYAFAKWMYDARIPKGAVDRFFDDERLEGFIPSLQFGSADEWHQLLDAVEGGVSGNTWEESLVYIPAASTGGGRTADAFAGSLLKQDVLEVVKFMLRFEPFSAYMSYAPTRSMRMTTNSDGRQHEVRMYTGLHDCDWWWDTQLKLPEGSTVVPVMIGVDETQLTQHRGDQTAWPVYVSIGNLDARVRRSRKAPGNMLVAMLPVIKHHDKDLKASIYHQAMGKVLEHGNSRMCYPIVCGIMADYKEQVLLTGVKNNQHCTVCKIAPKMRDTMVFPDRPDKSSSEYAGHRTHNDTISKIRRIREQRVRSSDPEYVHQIENFAWRFPHVNVHTALMPDLLHQLHTGVMGDSVKWLSALLDDMYGRSQADYNSSGVSRLDKRYREVPHYPRLIRFNKIPVSKISQWTGNERKALARQILAIFAPLLSSKPNVVRYLRAMCDFVMIAHYHSQDEETLAYLLNALERIDTYKWELINQRRGPQSRHFRIPKFHAITHYIWMIRQYGPLPNCDPATYTEAPHSYLVKAWFKLTNHRRTLQQIAVLNAQ</sequence>
<reference evidence="2" key="1">
    <citation type="submission" date="2023-01" db="EMBL/GenBank/DDBJ databases">
        <authorList>
            <person name="Van Ghelder C."/>
            <person name="Rancurel C."/>
        </authorList>
    </citation>
    <scope>NUCLEOTIDE SEQUENCE</scope>
    <source>
        <strain evidence="2">CNCM I-4278</strain>
    </source>
</reference>
<protein>
    <submittedName>
        <fullName evidence="2">Uncharacterized protein</fullName>
    </submittedName>
</protein>
<comment type="caution">
    <text evidence="2">The sequence shown here is derived from an EMBL/GenBank/DDBJ whole genome shotgun (WGS) entry which is preliminary data.</text>
</comment>
<evidence type="ECO:0000256" key="1">
    <source>
        <dbReference type="SAM" id="MobiDB-lite"/>
    </source>
</evidence>
<feature type="compositionally biased region" description="Basic and acidic residues" evidence="1">
    <location>
        <begin position="50"/>
        <end position="74"/>
    </location>
</feature>
<accession>A0A9W4U2D7</accession>
<name>A0A9W4U2D7_9PLEO</name>
<dbReference type="OrthoDB" id="3799695at2759"/>
<feature type="region of interest" description="Disordered" evidence="1">
    <location>
        <begin position="50"/>
        <end position="162"/>
    </location>
</feature>
<organism evidence="2 3">
    <name type="scientific">Periconia digitata</name>
    <dbReference type="NCBI Taxonomy" id="1303443"/>
    <lineage>
        <taxon>Eukaryota</taxon>
        <taxon>Fungi</taxon>
        <taxon>Dikarya</taxon>
        <taxon>Ascomycota</taxon>
        <taxon>Pezizomycotina</taxon>
        <taxon>Dothideomycetes</taxon>
        <taxon>Pleosporomycetidae</taxon>
        <taxon>Pleosporales</taxon>
        <taxon>Massarineae</taxon>
        <taxon>Periconiaceae</taxon>
        <taxon>Periconia</taxon>
    </lineage>
</organism>